<dbReference type="GO" id="GO:0008865">
    <property type="term" value="F:fructokinase activity"/>
    <property type="evidence" value="ECO:0007669"/>
    <property type="project" value="UniProtKB-ARBA"/>
</dbReference>
<evidence type="ECO:0000256" key="5">
    <source>
        <dbReference type="ARBA" id="ARBA00022840"/>
    </source>
</evidence>
<evidence type="ECO:0000256" key="2">
    <source>
        <dbReference type="ARBA" id="ARBA00022679"/>
    </source>
</evidence>
<evidence type="ECO:0000313" key="10">
    <source>
        <dbReference type="Proteomes" id="UP001139289"/>
    </source>
</evidence>
<organism evidence="9 10">
    <name type="scientific">Microbacterium tenebrionis</name>
    <dbReference type="NCBI Taxonomy" id="2830665"/>
    <lineage>
        <taxon>Bacteria</taxon>
        <taxon>Bacillati</taxon>
        <taxon>Actinomycetota</taxon>
        <taxon>Actinomycetes</taxon>
        <taxon>Micrococcales</taxon>
        <taxon>Microbacteriaceae</taxon>
        <taxon>Microbacterium</taxon>
    </lineage>
</organism>
<dbReference type="Proteomes" id="UP001139289">
    <property type="component" value="Unassembled WGS sequence"/>
</dbReference>
<comment type="caution">
    <text evidence="9">The sequence shown here is derived from an EMBL/GenBank/DDBJ whole genome shotgun (WGS) entry which is preliminary data.</text>
</comment>
<dbReference type="PANTHER" id="PTHR43085">
    <property type="entry name" value="HEXOKINASE FAMILY MEMBER"/>
    <property type="match status" value="1"/>
</dbReference>
<dbReference type="InterPro" id="IPR029056">
    <property type="entry name" value="Ribokinase-like"/>
</dbReference>
<dbReference type="RefSeq" id="WP_227531322.1">
    <property type="nucleotide sequence ID" value="NZ_JAGTTM010000007.1"/>
</dbReference>
<dbReference type="Gene3D" id="3.40.1190.20">
    <property type="match status" value="1"/>
</dbReference>
<dbReference type="PRINTS" id="PR00990">
    <property type="entry name" value="RIBOKINASE"/>
</dbReference>
<reference evidence="9" key="1">
    <citation type="submission" date="2021-04" db="EMBL/GenBank/DDBJ databases">
        <title>Microbacterium tenobrionis sp. nov. and Microbacterium allomyrinae sp. nov., isolated from larvae of Tenobrio molitor and Allomyrina dichotoma, respectively.</title>
        <authorList>
            <person name="Lee S.D."/>
        </authorList>
    </citation>
    <scope>NUCLEOTIDE SEQUENCE</scope>
    <source>
        <strain evidence="9">YMB-B2</strain>
    </source>
</reference>
<protein>
    <submittedName>
        <fullName evidence="9">Carbohydrate kinase</fullName>
    </submittedName>
</protein>
<feature type="domain" description="Carbohydrate kinase PfkB" evidence="8">
    <location>
        <begin position="4"/>
        <end position="297"/>
    </location>
</feature>
<proteinExistence type="inferred from homology"/>
<feature type="compositionally biased region" description="Polar residues" evidence="7">
    <location>
        <begin position="304"/>
        <end position="313"/>
    </location>
</feature>
<evidence type="ECO:0000256" key="6">
    <source>
        <dbReference type="RuleBase" id="RU003704"/>
    </source>
</evidence>
<keyword evidence="10" id="KW-1185">Reference proteome</keyword>
<dbReference type="Pfam" id="PF00294">
    <property type="entry name" value="PfkB"/>
    <property type="match status" value="1"/>
</dbReference>
<dbReference type="GO" id="GO:0006000">
    <property type="term" value="P:fructose metabolic process"/>
    <property type="evidence" value="ECO:0007669"/>
    <property type="project" value="UniProtKB-ARBA"/>
</dbReference>
<dbReference type="PROSITE" id="PS00584">
    <property type="entry name" value="PFKB_KINASES_2"/>
    <property type="match status" value="1"/>
</dbReference>
<feature type="region of interest" description="Disordered" evidence="7">
    <location>
        <begin position="294"/>
        <end position="313"/>
    </location>
</feature>
<sequence length="313" mass="32835">MSRHVLVIGEALVDVVHRGDGRIDESPGGSPANVALALGRLGDTAHFLTQLGDDPHGEQVREWLTAAGVRVTSSATTRTATATARLDDSGSARYEFDISWSLAGTASACTDRVGVVHTGSIAALMAPGAAAVRTLLTEKRETSLITYDPNVRPALLPDHRRAVADVESFVALADVVKASDEDLAWLYPGIDPLDVARSWLQRGPSVIVVTRGASGASAVTNSGTTHVPGRPVDVVDTVGAGDTFMSALIHGLLDLGLDSAESREILRHIDDASLAELLRLGACAAAITVSRPGANPPRLDELQRSTYGIESRN</sequence>
<evidence type="ECO:0000256" key="4">
    <source>
        <dbReference type="ARBA" id="ARBA00022777"/>
    </source>
</evidence>
<keyword evidence="5" id="KW-0067">ATP-binding</keyword>
<dbReference type="EMBL" id="JAGTTM010000007">
    <property type="protein sequence ID" value="MCC2030471.1"/>
    <property type="molecule type" value="Genomic_DNA"/>
</dbReference>
<dbReference type="InterPro" id="IPR011611">
    <property type="entry name" value="PfkB_dom"/>
</dbReference>
<dbReference type="InterPro" id="IPR002173">
    <property type="entry name" value="Carboh/pur_kinase_PfkB_CS"/>
</dbReference>
<gene>
    <name evidence="9" type="ORF">KEC56_13285</name>
</gene>
<evidence type="ECO:0000256" key="1">
    <source>
        <dbReference type="ARBA" id="ARBA00010688"/>
    </source>
</evidence>
<dbReference type="SUPFAM" id="SSF53613">
    <property type="entry name" value="Ribokinase-like"/>
    <property type="match status" value="1"/>
</dbReference>
<comment type="similarity">
    <text evidence="1 6">Belongs to the carbohydrate kinase PfkB family.</text>
</comment>
<evidence type="ECO:0000313" key="9">
    <source>
        <dbReference type="EMBL" id="MCC2030471.1"/>
    </source>
</evidence>
<dbReference type="InterPro" id="IPR002139">
    <property type="entry name" value="Ribo/fructo_kinase"/>
</dbReference>
<dbReference type="InterPro" id="IPR050306">
    <property type="entry name" value="PfkB_Carbo_kinase"/>
</dbReference>
<accession>A0A9X1LRL5</accession>
<evidence type="ECO:0000259" key="8">
    <source>
        <dbReference type="Pfam" id="PF00294"/>
    </source>
</evidence>
<keyword evidence="2 6" id="KW-0808">Transferase</keyword>
<dbReference type="AlphaFoldDB" id="A0A9X1LRL5"/>
<dbReference type="GO" id="GO:0005524">
    <property type="term" value="F:ATP binding"/>
    <property type="evidence" value="ECO:0007669"/>
    <property type="project" value="UniProtKB-KW"/>
</dbReference>
<evidence type="ECO:0000256" key="3">
    <source>
        <dbReference type="ARBA" id="ARBA00022741"/>
    </source>
</evidence>
<dbReference type="PROSITE" id="PS00583">
    <property type="entry name" value="PFKB_KINASES_1"/>
    <property type="match status" value="1"/>
</dbReference>
<keyword evidence="4 6" id="KW-0418">Kinase</keyword>
<keyword evidence="3" id="KW-0547">Nucleotide-binding</keyword>
<dbReference type="CDD" id="cd01167">
    <property type="entry name" value="bac_FRK"/>
    <property type="match status" value="1"/>
</dbReference>
<name>A0A9X1LRL5_9MICO</name>
<evidence type="ECO:0000256" key="7">
    <source>
        <dbReference type="SAM" id="MobiDB-lite"/>
    </source>
</evidence>
<dbReference type="PANTHER" id="PTHR43085:SF1">
    <property type="entry name" value="PSEUDOURIDINE KINASE-RELATED"/>
    <property type="match status" value="1"/>
</dbReference>